<proteinExistence type="predicted"/>
<accession>A0A0F5YI20</accession>
<dbReference type="EMBL" id="LATL02000277">
    <property type="protein sequence ID" value="KKD38531.1"/>
    <property type="molecule type" value="Genomic_DNA"/>
</dbReference>
<protein>
    <submittedName>
        <fullName evidence="1">Uncharacterized protein</fullName>
    </submittedName>
</protein>
<reference evidence="1 2" key="1">
    <citation type="submission" date="2015-06" db="EMBL/GenBank/DDBJ databases">
        <title>Draft genome assembly of filamentous brackish cyanobacterium Limnoraphis robusta strain CS-951.</title>
        <authorList>
            <person name="Willis A."/>
            <person name="Parks M."/>
            <person name="Burford M.A."/>
        </authorList>
    </citation>
    <scope>NUCLEOTIDE SEQUENCE [LARGE SCALE GENOMIC DNA]</scope>
    <source>
        <strain evidence="1 2">CS-951</strain>
    </source>
</reference>
<organism evidence="1 2">
    <name type="scientific">Limnoraphis robusta CS-951</name>
    <dbReference type="NCBI Taxonomy" id="1637645"/>
    <lineage>
        <taxon>Bacteria</taxon>
        <taxon>Bacillati</taxon>
        <taxon>Cyanobacteriota</taxon>
        <taxon>Cyanophyceae</taxon>
        <taxon>Oscillatoriophycideae</taxon>
        <taxon>Oscillatoriales</taxon>
        <taxon>Sirenicapillariaceae</taxon>
        <taxon>Limnoraphis</taxon>
    </lineage>
</organism>
<sequence length="121" mass="13697">MTEIILDSEQEKLLQEQLKTGKYTTANQVITDALKALAEKQNLNQSRQIVTLISGETAQQLLEEKVKIIRESLQNSQPEPHNQTLAEDFINLCQETQALHADHPLTDEEIAEEIAAYRGEK</sequence>
<gene>
    <name evidence="1" type="ORF">WN50_08330</name>
</gene>
<dbReference type="OrthoDB" id="464498at2"/>
<evidence type="ECO:0000313" key="2">
    <source>
        <dbReference type="Proteomes" id="UP000033607"/>
    </source>
</evidence>
<comment type="caution">
    <text evidence="1">The sequence shown here is derived from an EMBL/GenBank/DDBJ whole genome shotgun (WGS) entry which is preliminary data.</text>
</comment>
<name>A0A0F5YI20_9CYAN</name>
<dbReference type="RefSeq" id="WP_046278069.1">
    <property type="nucleotide sequence ID" value="NZ_LATL02000277.1"/>
</dbReference>
<evidence type="ECO:0000313" key="1">
    <source>
        <dbReference type="EMBL" id="KKD38531.1"/>
    </source>
</evidence>
<dbReference type="AlphaFoldDB" id="A0A0F5YI20"/>
<dbReference type="Proteomes" id="UP000033607">
    <property type="component" value="Unassembled WGS sequence"/>
</dbReference>